<dbReference type="KEGG" id="rul:UC8_32330"/>
<organism evidence="3 4">
    <name type="scientific">Roseimaritima ulvae</name>
    <dbReference type="NCBI Taxonomy" id="980254"/>
    <lineage>
        <taxon>Bacteria</taxon>
        <taxon>Pseudomonadati</taxon>
        <taxon>Planctomycetota</taxon>
        <taxon>Planctomycetia</taxon>
        <taxon>Pirellulales</taxon>
        <taxon>Pirellulaceae</taxon>
        <taxon>Roseimaritima</taxon>
    </lineage>
</organism>
<dbReference type="RefSeq" id="WP_148080338.1">
    <property type="nucleotide sequence ID" value="NZ_CP042914.1"/>
</dbReference>
<reference evidence="3 4" key="1">
    <citation type="submission" date="2019-08" db="EMBL/GenBank/DDBJ databases">
        <title>Deep-cultivation of Planctomycetes and their phenomic and genomic characterization uncovers novel biology.</title>
        <authorList>
            <person name="Wiegand S."/>
            <person name="Jogler M."/>
            <person name="Boedeker C."/>
            <person name="Pinto D."/>
            <person name="Vollmers J."/>
            <person name="Rivas-Marin E."/>
            <person name="Kohn T."/>
            <person name="Peeters S.H."/>
            <person name="Heuer A."/>
            <person name="Rast P."/>
            <person name="Oberbeckmann S."/>
            <person name="Bunk B."/>
            <person name="Jeske O."/>
            <person name="Meyerdierks A."/>
            <person name="Storesund J.E."/>
            <person name="Kallscheuer N."/>
            <person name="Luecker S."/>
            <person name="Lage O.M."/>
            <person name="Pohl T."/>
            <person name="Merkel B.J."/>
            <person name="Hornburger P."/>
            <person name="Mueller R.-W."/>
            <person name="Bruemmer F."/>
            <person name="Labrenz M."/>
            <person name="Spormann A.M."/>
            <person name="Op den Camp H."/>
            <person name="Overmann J."/>
            <person name="Amann R."/>
            <person name="Jetten M.S.M."/>
            <person name="Mascher T."/>
            <person name="Medema M.H."/>
            <person name="Devos D.P."/>
            <person name="Kaster A.-K."/>
            <person name="Ovreas L."/>
            <person name="Rohde M."/>
            <person name="Galperin M.Y."/>
            <person name="Jogler C."/>
        </authorList>
    </citation>
    <scope>NUCLEOTIDE SEQUENCE [LARGE SCALE GENOMIC DNA]</scope>
    <source>
        <strain evidence="3 4">UC8</strain>
    </source>
</reference>
<gene>
    <name evidence="3" type="ORF">UC8_32330</name>
</gene>
<keyword evidence="2" id="KW-1133">Transmembrane helix</keyword>
<evidence type="ECO:0000313" key="4">
    <source>
        <dbReference type="Proteomes" id="UP000325286"/>
    </source>
</evidence>
<proteinExistence type="predicted"/>
<dbReference type="OrthoDB" id="280299at2"/>
<sequence length="129" mass="14784">MHSRQRLLTIAWCAVTMVATMLLSHGHLVMREIMQHWPTEESWEGRFENALYTQGGLMFLASLTLGTAMLVRSYFAKLKDEEIARRERVQREQHERSAAVRHEALLERLGSLNGNSPPKKSQASGVRPR</sequence>
<feature type="transmembrane region" description="Helical" evidence="2">
    <location>
        <begin position="7"/>
        <end position="30"/>
    </location>
</feature>
<keyword evidence="2" id="KW-0812">Transmembrane</keyword>
<accession>A0A5B9QQF9</accession>
<dbReference type="Proteomes" id="UP000325286">
    <property type="component" value="Chromosome"/>
</dbReference>
<name>A0A5B9QQF9_9BACT</name>
<keyword evidence="2" id="KW-0472">Membrane</keyword>
<feature type="compositionally biased region" description="Polar residues" evidence="1">
    <location>
        <begin position="112"/>
        <end position="129"/>
    </location>
</feature>
<dbReference type="AlphaFoldDB" id="A0A5B9QQF9"/>
<evidence type="ECO:0000313" key="3">
    <source>
        <dbReference type="EMBL" id="QEG41214.1"/>
    </source>
</evidence>
<protein>
    <submittedName>
        <fullName evidence="3">Uncharacterized protein</fullName>
    </submittedName>
</protein>
<evidence type="ECO:0000256" key="2">
    <source>
        <dbReference type="SAM" id="Phobius"/>
    </source>
</evidence>
<keyword evidence="4" id="KW-1185">Reference proteome</keyword>
<feature type="transmembrane region" description="Helical" evidence="2">
    <location>
        <begin position="50"/>
        <end position="71"/>
    </location>
</feature>
<dbReference type="EMBL" id="CP042914">
    <property type="protein sequence ID" value="QEG41214.1"/>
    <property type="molecule type" value="Genomic_DNA"/>
</dbReference>
<feature type="region of interest" description="Disordered" evidence="1">
    <location>
        <begin position="107"/>
        <end position="129"/>
    </location>
</feature>
<evidence type="ECO:0000256" key="1">
    <source>
        <dbReference type="SAM" id="MobiDB-lite"/>
    </source>
</evidence>